<dbReference type="Proteomes" id="UP000199227">
    <property type="component" value="Unassembled WGS sequence"/>
</dbReference>
<comment type="similarity">
    <text evidence="1 2">Belongs to the UPF0235 family.</text>
</comment>
<dbReference type="NCBIfam" id="TIGR00251">
    <property type="entry name" value="DUF167 family protein"/>
    <property type="match status" value="1"/>
</dbReference>
<sequence>MWFNMQEEYVELFISARPASSKNEIVGIFNDTLKIKVKAPAVEGAANKELVKFISKQFKVPKSEILFISGETSKRKCIRLPRTEQLEAWIEEMQK</sequence>
<accession>A0A1I5S7T7</accession>
<gene>
    <name evidence="3" type="ORF">SAMN05216234_13130</name>
</gene>
<keyword evidence="4" id="KW-1185">Reference proteome</keyword>
<evidence type="ECO:0000313" key="3">
    <source>
        <dbReference type="EMBL" id="SFP66751.1"/>
    </source>
</evidence>
<dbReference type="Gene3D" id="3.30.1200.10">
    <property type="entry name" value="YggU-like"/>
    <property type="match status" value="1"/>
</dbReference>
<protein>
    <recommendedName>
        <fullName evidence="2">UPF0235 protein SAMN05216234_13130</fullName>
    </recommendedName>
</protein>
<dbReference type="EMBL" id="FOXB01000031">
    <property type="protein sequence ID" value="SFP66751.1"/>
    <property type="molecule type" value="Genomic_DNA"/>
</dbReference>
<dbReference type="GO" id="GO:0005737">
    <property type="term" value="C:cytoplasm"/>
    <property type="evidence" value="ECO:0007669"/>
    <property type="project" value="TreeGrafter"/>
</dbReference>
<evidence type="ECO:0000256" key="1">
    <source>
        <dbReference type="ARBA" id="ARBA00010364"/>
    </source>
</evidence>
<dbReference type="PANTHER" id="PTHR13420">
    <property type="entry name" value="UPF0235 PROTEIN C15ORF40"/>
    <property type="match status" value="1"/>
</dbReference>
<evidence type="ECO:0000313" key="4">
    <source>
        <dbReference type="Proteomes" id="UP000199227"/>
    </source>
</evidence>
<reference evidence="3 4" key="1">
    <citation type="submission" date="2016-10" db="EMBL/GenBank/DDBJ databases">
        <authorList>
            <person name="de Groot N.N."/>
        </authorList>
    </citation>
    <scope>NUCLEOTIDE SEQUENCE [LARGE SCALE GENOMIC DNA]</scope>
    <source>
        <strain evidence="3 4">EP1-55-1</strain>
    </source>
</reference>
<name>A0A1I5S7T7_9BACT</name>
<dbReference type="SMART" id="SM01152">
    <property type="entry name" value="DUF167"/>
    <property type="match status" value="1"/>
</dbReference>
<evidence type="ECO:0000256" key="2">
    <source>
        <dbReference type="HAMAP-Rule" id="MF_00634"/>
    </source>
</evidence>
<dbReference type="InterPro" id="IPR036591">
    <property type="entry name" value="YggU-like_sf"/>
</dbReference>
<dbReference type="InterPro" id="IPR003746">
    <property type="entry name" value="DUF167"/>
</dbReference>
<dbReference type="OrthoDB" id="9800587at2"/>
<dbReference type="STRING" id="223786.SAMN05216234_13130"/>
<dbReference type="PANTHER" id="PTHR13420:SF7">
    <property type="entry name" value="UPF0235 PROTEIN C15ORF40"/>
    <property type="match status" value="1"/>
</dbReference>
<dbReference type="RefSeq" id="WP_092913292.1">
    <property type="nucleotide sequence ID" value="NZ_CP136592.1"/>
</dbReference>
<dbReference type="HAMAP" id="MF_00634">
    <property type="entry name" value="UPF0235"/>
    <property type="match status" value="1"/>
</dbReference>
<dbReference type="Pfam" id="PF02594">
    <property type="entry name" value="DUF167"/>
    <property type="match status" value="1"/>
</dbReference>
<organism evidence="3 4">
    <name type="scientific">Hydrogenimonas thermophila</name>
    <dbReference type="NCBI Taxonomy" id="223786"/>
    <lineage>
        <taxon>Bacteria</taxon>
        <taxon>Pseudomonadati</taxon>
        <taxon>Campylobacterota</taxon>
        <taxon>Epsilonproteobacteria</taxon>
        <taxon>Campylobacterales</taxon>
        <taxon>Hydrogenimonadaceae</taxon>
        <taxon>Hydrogenimonas</taxon>
    </lineage>
</organism>
<proteinExistence type="inferred from homology"/>
<dbReference type="SUPFAM" id="SSF69786">
    <property type="entry name" value="YggU-like"/>
    <property type="match status" value="1"/>
</dbReference>
<dbReference type="AlphaFoldDB" id="A0A1I5S7T7"/>